<keyword evidence="3 6" id="KW-0479">Metal-binding</keyword>
<dbReference type="CDD" id="cd20491">
    <property type="entry name" value="cupin_KduI_C"/>
    <property type="match status" value="1"/>
</dbReference>
<dbReference type="NCBIfam" id="NF002091">
    <property type="entry name" value="PRK00924.1"/>
    <property type="match status" value="1"/>
</dbReference>
<dbReference type="PANTHER" id="PTHR38461:SF1">
    <property type="entry name" value="4-DEOXY-L-THREO-5-HEXOSULOSE-URONATE KETOL-ISOMERASE"/>
    <property type="match status" value="1"/>
</dbReference>
<dbReference type="Pfam" id="PF04962">
    <property type="entry name" value="KduI"/>
    <property type="match status" value="1"/>
</dbReference>
<dbReference type="UniPathway" id="UPA00545">
    <property type="reaction ID" value="UER00826"/>
</dbReference>
<evidence type="ECO:0000313" key="7">
    <source>
        <dbReference type="EMBL" id="PDO09706.1"/>
    </source>
</evidence>
<evidence type="ECO:0000256" key="4">
    <source>
        <dbReference type="ARBA" id="ARBA00022833"/>
    </source>
</evidence>
<dbReference type="InterPro" id="IPR027449">
    <property type="entry name" value="KduI_N"/>
</dbReference>
<dbReference type="InterPro" id="IPR021120">
    <property type="entry name" value="KduI/IolB_isomerase"/>
</dbReference>
<gene>
    <name evidence="6" type="primary">kduI</name>
    <name evidence="7" type="ORF">BLM47_11105</name>
</gene>
<feature type="binding site" evidence="6">
    <location>
        <position position="197"/>
    </location>
    <ligand>
        <name>Zn(2+)</name>
        <dbReference type="ChEBI" id="CHEBI:29105"/>
    </ligand>
</feature>
<dbReference type="InterPro" id="IPR011051">
    <property type="entry name" value="RmlC_Cupin_sf"/>
</dbReference>
<dbReference type="GO" id="GO:0019698">
    <property type="term" value="P:D-galacturonate catabolic process"/>
    <property type="evidence" value="ECO:0007669"/>
    <property type="project" value="TreeGrafter"/>
</dbReference>
<accession>A0A2A6DYQ9</accession>
<dbReference type="InterPro" id="IPR014710">
    <property type="entry name" value="RmlC-like_jellyroll"/>
</dbReference>
<comment type="caution">
    <text evidence="7">The sequence shown here is derived from an EMBL/GenBank/DDBJ whole genome shotgun (WGS) entry which is preliminary data.</text>
</comment>
<dbReference type="GO" id="GO:0045490">
    <property type="term" value="P:pectin catabolic process"/>
    <property type="evidence" value="ECO:0007669"/>
    <property type="project" value="UniProtKB-UniRule"/>
</dbReference>
<dbReference type="PIRSF" id="PIRSF006625">
    <property type="entry name" value="KduI"/>
    <property type="match status" value="1"/>
</dbReference>
<dbReference type="Gene3D" id="2.60.120.520">
    <property type="entry name" value="pectin degrading enzyme 5-keto 4- deoxyuronate isomerase, domain 1"/>
    <property type="match status" value="1"/>
</dbReference>
<evidence type="ECO:0000256" key="5">
    <source>
        <dbReference type="ARBA" id="ARBA00023235"/>
    </source>
</evidence>
<comment type="pathway">
    <text evidence="6">Glycan metabolism; pectin degradation; 2-dehydro-3-deoxy-D-gluconate from pectin: step 4/5.</text>
</comment>
<keyword evidence="5 6" id="KW-0413">Isomerase</keyword>
<dbReference type="InterPro" id="IPR007045">
    <property type="entry name" value="KduI"/>
</dbReference>
<feature type="binding site" evidence="6">
    <location>
        <position position="202"/>
    </location>
    <ligand>
        <name>Zn(2+)</name>
        <dbReference type="ChEBI" id="CHEBI:29105"/>
    </ligand>
</feature>
<dbReference type="EC" id="5.3.1.17" evidence="6"/>
<evidence type="ECO:0000313" key="8">
    <source>
        <dbReference type="Proteomes" id="UP000243688"/>
    </source>
</evidence>
<dbReference type="PANTHER" id="PTHR38461">
    <property type="entry name" value="4-DEOXY-L-THREO-5-HEXOSULOSE-URONATE KETOL-ISOMERASE"/>
    <property type="match status" value="1"/>
</dbReference>
<evidence type="ECO:0000256" key="3">
    <source>
        <dbReference type="ARBA" id="ARBA00022723"/>
    </source>
</evidence>
<dbReference type="EMBL" id="MOXJ01000030">
    <property type="protein sequence ID" value="PDO09706.1"/>
    <property type="molecule type" value="Genomic_DNA"/>
</dbReference>
<dbReference type="Gene3D" id="2.60.120.10">
    <property type="entry name" value="Jelly Rolls"/>
    <property type="match status" value="1"/>
</dbReference>
<keyword evidence="4 6" id="KW-0862">Zinc</keyword>
<dbReference type="AlphaFoldDB" id="A0A2A6DYQ9"/>
<comment type="catalytic activity">
    <reaction evidence="1 6">
        <text>5-dehydro-4-deoxy-D-glucuronate = 3-deoxy-D-glycero-2,5-hexodiulosonate</text>
        <dbReference type="Rhea" id="RHEA:23896"/>
        <dbReference type="ChEBI" id="CHEBI:17117"/>
        <dbReference type="ChEBI" id="CHEBI:29071"/>
        <dbReference type="EC" id="5.3.1.17"/>
    </reaction>
</comment>
<name>A0A2A6DYQ9_9BACL</name>
<comment type="function">
    <text evidence="6">Catalyzes the isomerization of 5-dehydro-4-deoxy-D-glucuronate to 3-deoxy-D-glycero-2,5-hexodiulosonate.</text>
</comment>
<evidence type="ECO:0000256" key="1">
    <source>
        <dbReference type="ARBA" id="ARBA00000552"/>
    </source>
</evidence>
<organism evidence="7 8">
    <name type="scientific">Candidatus Reconcilbacillus cellulovorans</name>
    <dbReference type="NCBI Taxonomy" id="1906605"/>
    <lineage>
        <taxon>Bacteria</taxon>
        <taxon>Bacillati</taxon>
        <taxon>Bacillota</taxon>
        <taxon>Bacilli</taxon>
        <taxon>Bacillales</taxon>
        <taxon>Paenibacillaceae</taxon>
        <taxon>Candidatus Reconcilbacillus</taxon>
    </lineage>
</organism>
<evidence type="ECO:0000256" key="2">
    <source>
        <dbReference type="ARBA" id="ARBA00008086"/>
    </source>
</evidence>
<feature type="binding site" evidence="6">
    <location>
        <position position="195"/>
    </location>
    <ligand>
        <name>Zn(2+)</name>
        <dbReference type="ChEBI" id="CHEBI:29105"/>
    </ligand>
</feature>
<dbReference type="GO" id="GO:0008270">
    <property type="term" value="F:zinc ion binding"/>
    <property type="evidence" value="ECO:0007669"/>
    <property type="project" value="UniProtKB-UniRule"/>
</dbReference>
<comment type="cofactor">
    <cofactor evidence="6">
        <name>Zn(2+)</name>
        <dbReference type="ChEBI" id="CHEBI:29105"/>
    </cofactor>
    <text evidence="6">Binds 1 zinc ion per subunit.</text>
</comment>
<evidence type="ECO:0000256" key="6">
    <source>
        <dbReference type="HAMAP-Rule" id="MF_00687"/>
    </source>
</evidence>
<dbReference type="SUPFAM" id="SSF51182">
    <property type="entry name" value="RmlC-like cupins"/>
    <property type="match status" value="1"/>
</dbReference>
<reference evidence="7 8" key="1">
    <citation type="submission" date="2016-12" db="EMBL/GenBank/DDBJ databases">
        <title>Candidatus Reconcilibacillus cellulovorans genome.</title>
        <authorList>
            <person name="Kolinko S."/>
            <person name="Wu Y.-W."/>
            <person name="Tachea F."/>
            <person name="Denzel E."/>
            <person name="Hiras J."/>
            <person name="Baecker N."/>
            <person name="Chan L.J."/>
            <person name="Eichorst S.A."/>
            <person name="Frey D."/>
            <person name="Adams P.D."/>
            <person name="Pray T."/>
            <person name="Tanjore D."/>
            <person name="Petzold C.J."/>
            <person name="Gladden J.M."/>
            <person name="Simmons B.A."/>
            <person name="Singer S.W."/>
        </authorList>
    </citation>
    <scope>NUCLEOTIDE SEQUENCE [LARGE SCALE GENOMIC DNA]</scope>
    <source>
        <strain evidence="7">JTherm</strain>
    </source>
</reference>
<feature type="binding site" evidence="6">
    <location>
        <position position="244"/>
    </location>
    <ligand>
        <name>Zn(2+)</name>
        <dbReference type="ChEBI" id="CHEBI:29105"/>
    </ligand>
</feature>
<dbReference type="GO" id="GO:0008697">
    <property type="term" value="F:4-deoxy-L-threo-5-hexosulose-uronate ketol-isomerase activity"/>
    <property type="evidence" value="ECO:0007669"/>
    <property type="project" value="UniProtKB-UniRule"/>
</dbReference>
<dbReference type="Proteomes" id="UP000243688">
    <property type="component" value="Unassembled WGS sequence"/>
</dbReference>
<proteinExistence type="inferred from homology"/>
<dbReference type="GO" id="GO:0042840">
    <property type="term" value="P:D-glucuronate catabolic process"/>
    <property type="evidence" value="ECO:0007669"/>
    <property type="project" value="TreeGrafter"/>
</dbReference>
<dbReference type="CDD" id="cd20294">
    <property type="entry name" value="cupin_KduI_N"/>
    <property type="match status" value="1"/>
</dbReference>
<dbReference type="HAMAP" id="MF_00687">
    <property type="entry name" value="KduI"/>
    <property type="match status" value="1"/>
</dbReference>
<comment type="similarity">
    <text evidence="2 6">Belongs to the KduI family.</text>
</comment>
<protein>
    <recommendedName>
        <fullName evidence="6">4-deoxy-L-threo-5-hexosulose-uronate ketol-isomerase</fullName>
        <ecNumber evidence="6">5.3.1.17</ecNumber>
    </recommendedName>
    <alternativeName>
        <fullName evidence="6">5-keto-4-deoxyuronate isomerase</fullName>
    </alternativeName>
    <alternativeName>
        <fullName evidence="6">DKI isomerase</fullName>
    </alternativeName>
</protein>
<sequence length="277" mass="30919">MEIRFAFSPAETKTMDTDRLRREYLVENLMTPGELRLVYAHVERFVIGGAVPTSGELRLEGDKAVLGTDFFLERRELGVINVGGDGVVTVDGAEYALGAKDGLYVGKGRRDVRFRSADPNRPAKFYLLSTTAHAEFPTVKITPDEAEPTHLGNPAQSNERVIYKYIHAKGAKSCQLVMGMTALKPNNMWNTMPCHLHSRRAEVYFYFDLPQDAVVFHFMGEPSETRHLVVRNEQAVVSPPWSIHCGVGTSHYAFIWGMGGENLDYADADPVPMAVLR</sequence>